<feature type="transmembrane region" description="Helical" evidence="1">
    <location>
        <begin position="98"/>
        <end position="114"/>
    </location>
</feature>
<name>A0A327JHS3_9HYPH</name>
<accession>A0A327JHS3</accession>
<comment type="caution">
    <text evidence="3">The sequence shown here is derived from an EMBL/GenBank/DDBJ whole genome shotgun (WGS) entry which is preliminary data.</text>
</comment>
<feature type="transmembrane region" description="Helical" evidence="1">
    <location>
        <begin position="38"/>
        <end position="62"/>
    </location>
</feature>
<protein>
    <recommendedName>
        <fullName evidence="2">DUF1468 domain-containing protein</fullName>
    </recommendedName>
</protein>
<proteinExistence type="predicted"/>
<feature type="domain" description="DUF1468" evidence="2">
    <location>
        <begin position="10"/>
        <end position="134"/>
    </location>
</feature>
<sequence>MRPIAEFAVVFGLCVVVLFVVIPAGTAESDNFGLSPRMLPIATTAAIALFSVITLVSGLFPLRGRRGDQPVPTRGMLGVVLLSLAALAGVVLIDQAGLLIGGTALVLMASLAIGERRPLALLGMGLGAVAVLLLVDWSGL</sequence>
<keyword evidence="1" id="KW-1133">Transmembrane helix</keyword>
<keyword evidence="1" id="KW-0812">Transmembrane</keyword>
<dbReference type="Pfam" id="PF07331">
    <property type="entry name" value="TctB"/>
    <property type="match status" value="1"/>
</dbReference>
<feature type="transmembrane region" description="Helical" evidence="1">
    <location>
        <begin position="119"/>
        <end position="137"/>
    </location>
</feature>
<feature type="transmembrane region" description="Helical" evidence="1">
    <location>
        <begin position="74"/>
        <end position="92"/>
    </location>
</feature>
<dbReference type="InterPro" id="IPR009936">
    <property type="entry name" value="DUF1468"/>
</dbReference>
<evidence type="ECO:0000313" key="4">
    <source>
        <dbReference type="Proteomes" id="UP000249299"/>
    </source>
</evidence>
<evidence type="ECO:0000256" key="1">
    <source>
        <dbReference type="SAM" id="Phobius"/>
    </source>
</evidence>
<evidence type="ECO:0000313" key="3">
    <source>
        <dbReference type="EMBL" id="RAI25947.1"/>
    </source>
</evidence>
<feature type="transmembrane region" description="Helical" evidence="1">
    <location>
        <begin position="7"/>
        <end position="26"/>
    </location>
</feature>
<keyword evidence="1" id="KW-0472">Membrane</keyword>
<gene>
    <name evidence="3" type="ORF">CH339_16035</name>
</gene>
<evidence type="ECO:0000259" key="2">
    <source>
        <dbReference type="Pfam" id="PF07331"/>
    </source>
</evidence>
<dbReference type="EMBL" id="NPEV01000038">
    <property type="protein sequence ID" value="RAI25947.1"/>
    <property type="molecule type" value="Genomic_DNA"/>
</dbReference>
<dbReference type="RefSeq" id="WP_207189622.1">
    <property type="nucleotide sequence ID" value="NZ_NHSL01000044.1"/>
</dbReference>
<reference evidence="3 4" key="1">
    <citation type="submission" date="2017-07" db="EMBL/GenBank/DDBJ databases">
        <title>Draft Genome Sequences of Select Purple Nonsulfur Bacteria.</title>
        <authorList>
            <person name="Lasarre B."/>
            <person name="Mckinlay J.B."/>
        </authorList>
    </citation>
    <scope>NUCLEOTIDE SEQUENCE [LARGE SCALE GENOMIC DNA]</scope>
    <source>
        <strain evidence="3 4">DSM 11290</strain>
    </source>
</reference>
<organism evidence="3 4">
    <name type="scientific">Rhodobium orientis</name>
    <dbReference type="NCBI Taxonomy" id="34017"/>
    <lineage>
        <taxon>Bacteria</taxon>
        <taxon>Pseudomonadati</taxon>
        <taxon>Pseudomonadota</taxon>
        <taxon>Alphaproteobacteria</taxon>
        <taxon>Hyphomicrobiales</taxon>
        <taxon>Rhodobiaceae</taxon>
        <taxon>Rhodobium</taxon>
    </lineage>
</organism>
<keyword evidence="4" id="KW-1185">Reference proteome</keyword>
<dbReference type="Proteomes" id="UP000249299">
    <property type="component" value="Unassembled WGS sequence"/>
</dbReference>
<dbReference type="AlphaFoldDB" id="A0A327JHS3"/>